<organism evidence="6 7">
    <name type="scientific">Opacimonas viscosa</name>
    <dbReference type="NCBI Taxonomy" id="2961944"/>
    <lineage>
        <taxon>Bacteria</taxon>
        <taxon>Pseudomonadati</taxon>
        <taxon>Pseudomonadota</taxon>
        <taxon>Gammaproteobacteria</taxon>
        <taxon>Alteromonadales</taxon>
        <taxon>Alteromonadaceae</taxon>
        <taxon>Opacimonas</taxon>
    </lineage>
</organism>
<dbReference type="RefSeq" id="WP_254097610.1">
    <property type="nucleotide sequence ID" value="NZ_JANATA010000001.1"/>
</dbReference>
<evidence type="ECO:0000256" key="5">
    <source>
        <dbReference type="ARBA" id="ARBA00031841"/>
    </source>
</evidence>
<accession>A0AA41WVH9</accession>
<dbReference type="PANTHER" id="PTHR38099">
    <property type="entry name" value="LARGE RIBOSOMAL RNA SUBUNIT ACCUMULATION PROTEIN YCED"/>
    <property type="match status" value="1"/>
</dbReference>
<evidence type="ECO:0000256" key="4">
    <source>
        <dbReference type="ARBA" id="ARBA00022517"/>
    </source>
</evidence>
<keyword evidence="4" id="KW-0690">Ribosome biogenesis</keyword>
<comment type="function">
    <text evidence="1">Plays a role in synthesis, processing and/or stability of 23S rRNA.</text>
</comment>
<sequence>MQKVKLPKRLDPIKTATKRSEYSGIVVAKDMPRWLDAIYAGADNVHVEVKFTKDAQGLTLFHGTLETTAELICQRCNKPYGHPVHVDFNFTPVQGNELDALELPEAYEPVEVDEHGEVNLLQLFEDELIISLPIVSLHAEDVCTVKEDDMKFGKLKPEQERENPFAVLQKLKRDQE</sequence>
<dbReference type="GO" id="GO:0005829">
    <property type="term" value="C:cytosol"/>
    <property type="evidence" value="ECO:0007669"/>
    <property type="project" value="TreeGrafter"/>
</dbReference>
<dbReference type="InterPro" id="IPR039255">
    <property type="entry name" value="YceD_bac"/>
</dbReference>
<keyword evidence="7" id="KW-1185">Reference proteome</keyword>
<reference evidence="6" key="1">
    <citation type="submission" date="2022-07" db="EMBL/GenBank/DDBJ databases">
        <title>Characterization of the Novel Bacterium Alteromonas immobilis LMIT006 and Alteromonas gregis LMIT007.</title>
        <authorList>
            <person name="Lin X."/>
        </authorList>
    </citation>
    <scope>NUCLEOTIDE SEQUENCE</scope>
    <source>
        <strain evidence="6">LMIT007</strain>
    </source>
</reference>
<evidence type="ECO:0000256" key="3">
    <source>
        <dbReference type="ARBA" id="ARBA00015716"/>
    </source>
</evidence>
<dbReference type="NCBIfam" id="NF008395">
    <property type="entry name" value="PRK11193.1"/>
    <property type="match status" value="1"/>
</dbReference>
<evidence type="ECO:0000313" key="7">
    <source>
        <dbReference type="Proteomes" id="UP001165413"/>
    </source>
</evidence>
<evidence type="ECO:0000313" key="6">
    <source>
        <dbReference type="EMBL" id="MCP3427347.1"/>
    </source>
</evidence>
<dbReference type="EMBL" id="JANATA010000001">
    <property type="protein sequence ID" value="MCP3427347.1"/>
    <property type="molecule type" value="Genomic_DNA"/>
</dbReference>
<dbReference type="PANTHER" id="PTHR38099:SF1">
    <property type="entry name" value="LARGE RIBOSOMAL RNA SUBUNIT ACCUMULATION PROTEIN YCED"/>
    <property type="match status" value="1"/>
</dbReference>
<evidence type="ECO:0000256" key="2">
    <source>
        <dbReference type="ARBA" id="ARBA00010740"/>
    </source>
</evidence>
<dbReference type="GO" id="GO:0042254">
    <property type="term" value="P:ribosome biogenesis"/>
    <property type="evidence" value="ECO:0007669"/>
    <property type="project" value="UniProtKB-KW"/>
</dbReference>
<dbReference type="Pfam" id="PF02620">
    <property type="entry name" value="YceD"/>
    <property type="match status" value="1"/>
</dbReference>
<proteinExistence type="inferred from homology"/>
<evidence type="ECO:0000256" key="1">
    <source>
        <dbReference type="ARBA" id="ARBA00002868"/>
    </source>
</evidence>
<dbReference type="AlphaFoldDB" id="A0AA41WVH9"/>
<name>A0AA41WVH9_9ALTE</name>
<comment type="caution">
    <text evidence="6">The sequence shown here is derived from an EMBL/GenBank/DDBJ whole genome shotgun (WGS) entry which is preliminary data.</text>
</comment>
<gene>
    <name evidence="6" type="primary">yceD</name>
    <name evidence="6" type="ORF">NLF92_00105</name>
</gene>
<dbReference type="Proteomes" id="UP001165413">
    <property type="component" value="Unassembled WGS sequence"/>
</dbReference>
<comment type="similarity">
    <text evidence="2">Belongs to the DUF177 domain family.</text>
</comment>
<protein>
    <recommendedName>
        <fullName evidence="3">Large ribosomal RNA subunit accumulation protein YceD</fullName>
    </recommendedName>
    <alternativeName>
        <fullName evidence="5">23S rRNA accumulation protein YceD</fullName>
    </alternativeName>
</protein>
<dbReference type="InterPro" id="IPR003772">
    <property type="entry name" value="YceD"/>
</dbReference>